<evidence type="ECO:0000256" key="1">
    <source>
        <dbReference type="SAM" id="MobiDB-lite"/>
    </source>
</evidence>
<feature type="non-terminal residue" evidence="2">
    <location>
        <position position="72"/>
    </location>
</feature>
<sequence>PHQHRGVSKHHGDPPLQSYLPTTSTQSHGHKNKHLQRDHTTAMRIIEVKVRNQNTGKYTHFHITIRRHQHGH</sequence>
<organism evidence="2 3">
    <name type="scientific">Pleurodeles waltl</name>
    <name type="common">Iberian ribbed newt</name>
    <dbReference type="NCBI Taxonomy" id="8319"/>
    <lineage>
        <taxon>Eukaryota</taxon>
        <taxon>Metazoa</taxon>
        <taxon>Chordata</taxon>
        <taxon>Craniata</taxon>
        <taxon>Vertebrata</taxon>
        <taxon>Euteleostomi</taxon>
        <taxon>Amphibia</taxon>
        <taxon>Batrachia</taxon>
        <taxon>Caudata</taxon>
        <taxon>Salamandroidea</taxon>
        <taxon>Salamandridae</taxon>
        <taxon>Pleurodelinae</taxon>
        <taxon>Pleurodeles</taxon>
    </lineage>
</organism>
<feature type="non-terminal residue" evidence="2">
    <location>
        <position position="1"/>
    </location>
</feature>
<comment type="caution">
    <text evidence="2">The sequence shown here is derived from an EMBL/GenBank/DDBJ whole genome shotgun (WGS) entry which is preliminary data.</text>
</comment>
<feature type="region of interest" description="Disordered" evidence="1">
    <location>
        <begin position="1"/>
        <end position="40"/>
    </location>
</feature>
<reference evidence="2" key="1">
    <citation type="journal article" date="2022" name="bioRxiv">
        <title>Sequencing and chromosome-scale assembly of the giantPleurodeles waltlgenome.</title>
        <authorList>
            <person name="Brown T."/>
            <person name="Elewa A."/>
            <person name="Iarovenko S."/>
            <person name="Subramanian E."/>
            <person name="Araus A.J."/>
            <person name="Petzold A."/>
            <person name="Susuki M."/>
            <person name="Suzuki K.-i.T."/>
            <person name="Hayashi T."/>
            <person name="Toyoda A."/>
            <person name="Oliveira C."/>
            <person name="Osipova E."/>
            <person name="Leigh N.D."/>
            <person name="Simon A."/>
            <person name="Yun M.H."/>
        </authorList>
    </citation>
    <scope>NUCLEOTIDE SEQUENCE</scope>
    <source>
        <strain evidence="2">20211129_DDA</strain>
        <tissue evidence="2">Liver</tissue>
    </source>
</reference>
<gene>
    <name evidence="2" type="ORF">NDU88_005706</name>
</gene>
<proteinExistence type="predicted"/>
<protein>
    <submittedName>
        <fullName evidence="2">Uncharacterized protein</fullName>
    </submittedName>
</protein>
<name>A0AAV7PNG5_PLEWA</name>
<dbReference type="EMBL" id="JANPWB010000011">
    <property type="protein sequence ID" value="KAJ1127303.1"/>
    <property type="molecule type" value="Genomic_DNA"/>
</dbReference>
<keyword evidence="3" id="KW-1185">Reference proteome</keyword>
<dbReference type="Proteomes" id="UP001066276">
    <property type="component" value="Chromosome 7"/>
</dbReference>
<accession>A0AAV7PNG5</accession>
<evidence type="ECO:0000313" key="2">
    <source>
        <dbReference type="EMBL" id="KAJ1127303.1"/>
    </source>
</evidence>
<evidence type="ECO:0000313" key="3">
    <source>
        <dbReference type="Proteomes" id="UP001066276"/>
    </source>
</evidence>
<dbReference type="AlphaFoldDB" id="A0AAV7PNG5"/>